<dbReference type="EMBL" id="WEGK01000012">
    <property type="protein sequence ID" value="MQY22034.1"/>
    <property type="molecule type" value="Genomic_DNA"/>
</dbReference>
<feature type="domain" description="Bacterial toxin 44" evidence="1">
    <location>
        <begin position="173"/>
        <end position="246"/>
    </location>
</feature>
<keyword evidence="3" id="KW-1185">Reference proteome</keyword>
<evidence type="ECO:0000259" key="1">
    <source>
        <dbReference type="Pfam" id="PF15607"/>
    </source>
</evidence>
<evidence type="ECO:0000313" key="3">
    <source>
        <dbReference type="Proteomes" id="UP000438448"/>
    </source>
</evidence>
<organism evidence="2 3">
    <name type="scientific">Nocardia macrotermitis</name>
    <dbReference type="NCBI Taxonomy" id="2585198"/>
    <lineage>
        <taxon>Bacteria</taxon>
        <taxon>Bacillati</taxon>
        <taxon>Actinomycetota</taxon>
        <taxon>Actinomycetes</taxon>
        <taxon>Mycobacteriales</taxon>
        <taxon>Nocardiaceae</taxon>
        <taxon>Nocardia</taxon>
    </lineage>
</organism>
<reference evidence="2 3" key="1">
    <citation type="submission" date="2019-10" db="EMBL/GenBank/DDBJ databases">
        <title>Nocardia macrotermitis sp. nov. and Nocardia aurantia sp. nov., isolated from the gut of fungus growing-termite Macrotermes natalensis.</title>
        <authorList>
            <person name="Benndorf R."/>
            <person name="Schwitalla J."/>
            <person name="Martin K."/>
            <person name="De Beer W."/>
            <person name="Kaster A.-K."/>
            <person name="Vollmers J."/>
            <person name="Poulsen M."/>
            <person name="Beemelmanns C."/>
        </authorList>
    </citation>
    <scope>NUCLEOTIDE SEQUENCE [LARGE SCALE GENOMIC DNA]</scope>
    <source>
        <strain evidence="2 3">RB20</strain>
    </source>
</reference>
<dbReference type="AlphaFoldDB" id="A0A7K0DAY7"/>
<dbReference type="Proteomes" id="UP000438448">
    <property type="component" value="Unassembled WGS sequence"/>
</dbReference>
<protein>
    <recommendedName>
        <fullName evidence="1">Bacterial toxin 44 domain-containing protein</fullName>
    </recommendedName>
</protein>
<dbReference type="RefSeq" id="WP_319945381.1">
    <property type="nucleotide sequence ID" value="NZ_WEGK01000012.1"/>
</dbReference>
<accession>A0A7K0DAY7</accession>
<comment type="caution">
    <text evidence="2">The sequence shown here is derived from an EMBL/GenBank/DDBJ whole genome shotgun (WGS) entry which is preliminary data.</text>
</comment>
<dbReference type="InterPro" id="IPR028946">
    <property type="entry name" value="Ntox44"/>
</dbReference>
<gene>
    <name evidence="2" type="ORF">NRB20_51470</name>
</gene>
<sequence length="303" mass="33207">MNALSSRVTRKVFPAVLTVGIAGTGMIVMAAPAEAGTNGQQISFCSQLPDVSGMRGGYAIATGTNQNGKEVTTGKIGLRGGGNCENLPNWWFKGMVTIKWQDHTGKVRETTRCAVPTVKNSDWIDCDDVPIHDQLVGWLHQEISKNVQSEVFKDIERLYRNGGPDRMQAIADWFRQVKPGGPWDHKAYLAATFGGRAYDLDRSRGTYYFQWNGTKYLLSYDLWSNFHYGYVGRSAGIDAETLRKAHQAPGTGATDPGDVLTVDLGIDFYTKYGPGETPSAIADYLIEHQAQLVKAGVAKPIPN</sequence>
<proteinExistence type="predicted"/>
<evidence type="ECO:0000313" key="2">
    <source>
        <dbReference type="EMBL" id="MQY22034.1"/>
    </source>
</evidence>
<dbReference type="Pfam" id="PF15607">
    <property type="entry name" value="Ntox44"/>
    <property type="match status" value="1"/>
</dbReference>
<name>A0A7K0DAY7_9NOCA</name>